<dbReference type="PROSITE" id="PS50966">
    <property type="entry name" value="ZF_SWIM"/>
    <property type="match status" value="1"/>
</dbReference>
<dbReference type="Proteomes" id="UP000327118">
    <property type="component" value="Unassembled WGS sequence"/>
</dbReference>
<dbReference type="OrthoDB" id="5387895at2759"/>
<organism evidence="4 5">
    <name type="scientific">Aspergillus coremiiformis</name>
    <dbReference type="NCBI Taxonomy" id="138285"/>
    <lineage>
        <taxon>Eukaryota</taxon>
        <taxon>Fungi</taxon>
        <taxon>Dikarya</taxon>
        <taxon>Ascomycota</taxon>
        <taxon>Pezizomycotina</taxon>
        <taxon>Eurotiomycetes</taxon>
        <taxon>Eurotiomycetidae</taxon>
        <taxon>Eurotiales</taxon>
        <taxon>Aspergillaceae</taxon>
        <taxon>Aspergillus</taxon>
        <taxon>Aspergillus subgen. Circumdati</taxon>
    </lineage>
</organism>
<evidence type="ECO:0000256" key="2">
    <source>
        <dbReference type="SAM" id="MobiDB-lite"/>
    </source>
</evidence>
<dbReference type="EMBL" id="ML739163">
    <property type="protein sequence ID" value="KAE8351597.1"/>
    <property type="molecule type" value="Genomic_DNA"/>
</dbReference>
<protein>
    <recommendedName>
        <fullName evidence="3">SWIM-type domain-containing protein</fullName>
    </recommendedName>
</protein>
<evidence type="ECO:0000259" key="3">
    <source>
        <dbReference type="PROSITE" id="PS50966"/>
    </source>
</evidence>
<feature type="compositionally biased region" description="Basic and acidic residues" evidence="2">
    <location>
        <begin position="17"/>
        <end position="36"/>
    </location>
</feature>
<evidence type="ECO:0000313" key="5">
    <source>
        <dbReference type="Proteomes" id="UP000327118"/>
    </source>
</evidence>
<evidence type="ECO:0000313" key="4">
    <source>
        <dbReference type="EMBL" id="KAE8351597.1"/>
    </source>
</evidence>
<keyword evidence="1" id="KW-0862">Zinc</keyword>
<feature type="compositionally biased region" description="Polar residues" evidence="2">
    <location>
        <begin position="435"/>
        <end position="452"/>
    </location>
</feature>
<keyword evidence="5" id="KW-1185">Reference proteome</keyword>
<feature type="region of interest" description="Disordered" evidence="2">
    <location>
        <begin position="432"/>
        <end position="459"/>
    </location>
</feature>
<reference evidence="5" key="1">
    <citation type="submission" date="2019-04" db="EMBL/GenBank/DDBJ databases">
        <title>Friends and foes A comparative genomics studyof 23 Aspergillus species from section Flavi.</title>
        <authorList>
            <consortium name="DOE Joint Genome Institute"/>
            <person name="Kjaerbolling I."/>
            <person name="Vesth T."/>
            <person name="Frisvad J.C."/>
            <person name="Nybo J.L."/>
            <person name="Theobald S."/>
            <person name="Kildgaard S."/>
            <person name="Isbrandt T."/>
            <person name="Kuo A."/>
            <person name="Sato A."/>
            <person name="Lyhne E.K."/>
            <person name="Kogle M.E."/>
            <person name="Wiebenga A."/>
            <person name="Kun R.S."/>
            <person name="Lubbers R.J."/>
            <person name="Makela M.R."/>
            <person name="Barry K."/>
            <person name="Chovatia M."/>
            <person name="Clum A."/>
            <person name="Daum C."/>
            <person name="Haridas S."/>
            <person name="He G."/>
            <person name="LaButti K."/>
            <person name="Lipzen A."/>
            <person name="Mondo S."/>
            <person name="Riley R."/>
            <person name="Salamov A."/>
            <person name="Simmons B.A."/>
            <person name="Magnuson J.K."/>
            <person name="Henrissat B."/>
            <person name="Mortensen U.H."/>
            <person name="Larsen T.O."/>
            <person name="Devries R.P."/>
            <person name="Grigoriev I.V."/>
            <person name="Machida M."/>
            <person name="Baker S.E."/>
            <person name="Andersen M.R."/>
        </authorList>
    </citation>
    <scope>NUCLEOTIDE SEQUENCE [LARGE SCALE GENOMIC DNA]</scope>
    <source>
        <strain evidence="5">CBS 553.77</strain>
    </source>
</reference>
<keyword evidence="1" id="KW-0863">Zinc-finger</keyword>
<sequence>MAAPTRQFRTLSIGSRIPERPAQPEETPRLENDSRLMETGSPDSEAEGEVIGFSTLQGKSGITYDLTKLDPESEARALVGLTSQFNVFGCCRTKTGVEFLLSEHPRVHIDSEGYTCTCSTFISRPGVACPHIFWLLDQLHGCLIPQIPNYDVPLSSDGHPPVFARIERLLDGKLETVAEQLSWQYVRSEVEGGMSRPQKVRDLMSAFDTVVLPEDFRIDLTDDVGQTRTPEQCVVQGDFEATMFRLAVHDDTVYFSLCKAMPPGACAAIYFDKVQEKSRKLLADFDRYCQTGRRSEGSNVEVNDVISELQGSVNRIQANIATRAPHGTEGATKALVTLLEDICTRNKDALDGNHWGRVTFHGEDEDQRNLYHQLIGKAEETGECFILDALEQLAGSDLHQFGERLRGVLHKNEVNRAPKAYILKLNALVRRAEPDSSSAGQKRPATATSGDHGQSKRTR</sequence>
<dbReference type="AlphaFoldDB" id="A0A5N6Z1Q9"/>
<evidence type="ECO:0000256" key="1">
    <source>
        <dbReference type="PROSITE-ProRule" id="PRU00325"/>
    </source>
</evidence>
<feature type="domain" description="SWIM-type" evidence="3">
    <location>
        <begin position="105"/>
        <end position="140"/>
    </location>
</feature>
<feature type="region of interest" description="Disordered" evidence="2">
    <location>
        <begin position="1"/>
        <end position="46"/>
    </location>
</feature>
<dbReference type="GO" id="GO:0008270">
    <property type="term" value="F:zinc ion binding"/>
    <property type="evidence" value="ECO:0007669"/>
    <property type="project" value="UniProtKB-KW"/>
</dbReference>
<proteinExistence type="predicted"/>
<keyword evidence="1" id="KW-0479">Metal-binding</keyword>
<accession>A0A5N6Z1Q9</accession>
<name>A0A5N6Z1Q9_9EURO</name>
<gene>
    <name evidence="4" type="ORF">BDV28DRAFT_136764</name>
</gene>
<dbReference type="InterPro" id="IPR007527">
    <property type="entry name" value="Znf_SWIM"/>
</dbReference>